<comment type="caution">
    <text evidence="2">The sequence shown here is derived from an EMBL/GenBank/DDBJ whole genome shotgun (WGS) entry which is preliminary data.</text>
</comment>
<protein>
    <submittedName>
        <fullName evidence="2">DUF2489 domain-containing protein</fullName>
    </submittedName>
</protein>
<dbReference type="RefSeq" id="WP_124028144.1">
    <property type="nucleotide sequence ID" value="NZ_JBHRSN010000006.1"/>
</dbReference>
<keyword evidence="3" id="KW-1185">Reference proteome</keyword>
<dbReference type="Proteomes" id="UP000275281">
    <property type="component" value="Unassembled WGS sequence"/>
</dbReference>
<proteinExistence type="predicted"/>
<sequence length="149" mass="17067">MFYTILLLGALIIAALAFYAGRLLFLLKKQNERQAVARQKRVATITESVTTIAMAMSQQQCDLSEGAIRICRLLDALPLDPKPDYDQRFPHIYGLFIKVSGFDTHEARMALDKRERRRQDRAREEIEAEYESRVLGELEKITTFCKGLG</sequence>
<evidence type="ECO:0000313" key="3">
    <source>
        <dbReference type="Proteomes" id="UP000275281"/>
    </source>
</evidence>
<reference evidence="2 3" key="1">
    <citation type="submission" date="2018-11" db="EMBL/GenBank/DDBJ databases">
        <authorList>
            <person name="Ye M.-Q."/>
            <person name="Du Z.-J."/>
        </authorList>
    </citation>
    <scope>NUCLEOTIDE SEQUENCE [LARGE SCALE GENOMIC DNA]</scope>
    <source>
        <strain evidence="2 3">U0105</strain>
    </source>
</reference>
<name>A0A3N5ZB10_9ALTE</name>
<dbReference type="OrthoDB" id="5293867at2"/>
<evidence type="ECO:0000259" key="1">
    <source>
        <dbReference type="Pfam" id="PF10675"/>
    </source>
</evidence>
<organism evidence="2 3">
    <name type="scientific">Alteromonas sediminis</name>
    <dbReference type="NCBI Taxonomy" id="2259342"/>
    <lineage>
        <taxon>Bacteria</taxon>
        <taxon>Pseudomonadati</taxon>
        <taxon>Pseudomonadota</taxon>
        <taxon>Gammaproteobacteria</taxon>
        <taxon>Alteromonadales</taxon>
        <taxon>Alteromonadaceae</taxon>
        <taxon>Alteromonas/Salinimonas group</taxon>
        <taxon>Alteromonas</taxon>
    </lineage>
</organism>
<evidence type="ECO:0000313" key="2">
    <source>
        <dbReference type="EMBL" id="RPJ66788.1"/>
    </source>
</evidence>
<dbReference type="EMBL" id="RPOK01000003">
    <property type="protein sequence ID" value="RPJ66788.1"/>
    <property type="molecule type" value="Genomic_DNA"/>
</dbReference>
<dbReference type="Pfam" id="PF10675">
    <property type="entry name" value="DUF2489"/>
    <property type="match status" value="1"/>
</dbReference>
<accession>A0A3N5ZB10</accession>
<dbReference type="InterPro" id="IPR019617">
    <property type="entry name" value="DUF2489"/>
</dbReference>
<gene>
    <name evidence="2" type="ORF">DRW07_11980</name>
</gene>
<feature type="domain" description="DUF2489" evidence="1">
    <location>
        <begin position="13"/>
        <end position="141"/>
    </location>
</feature>
<dbReference type="AlphaFoldDB" id="A0A3N5ZB10"/>